<evidence type="ECO:0000313" key="1">
    <source>
        <dbReference type="EMBL" id="KAI5656986.1"/>
    </source>
</evidence>
<reference evidence="2" key="1">
    <citation type="journal article" date="2023" name="Nat. Plants">
        <title>Single-cell RNA sequencing provides a high-resolution roadmap for understanding the multicellular compartmentation of specialized metabolism.</title>
        <authorList>
            <person name="Sun S."/>
            <person name="Shen X."/>
            <person name="Li Y."/>
            <person name="Li Y."/>
            <person name="Wang S."/>
            <person name="Li R."/>
            <person name="Zhang H."/>
            <person name="Shen G."/>
            <person name="Guo B."/>
            <person name="Wei J."/>
            <person name="Xu J."/>
            <person name="St-Pierre B."/>
            <person name="Chen S."/>
            <person name="Sun C."/>
        </authorList>
    </citation>
    <scope>NUCLEOTIDE SEQUENCE [LARGE SCALE GENOMIC DNA]</scope>
</reference>
<keyword evidence="2" id="KW-1185">Reference proteome</keyword>
<dbReference type="EMBL" id="CM044706">
    <property type="protein sequence ID" value="KAI5656986.1"/>
    <property type="molecule type" value="Genomic_DNA"/>
</dbReference>
<proteinExistence type="predicted"/>
<sequence>MEAIRRQEMAYSKLARARPNFYKDGDYDGNSYNESNHRGGNLTYRREIRIDNFSSHAKTFDHIPYDDYGGYHDRYDDGDQSCSRGVNHEELIDENVFGSGVELFLDGYVFLELNLACSTFYSRYISYSCYEIFGQRDHSLFVNMLYQVINLDRTYLLVVQDLFHAILVFIAHNIEPWNICGSLGNANHRTFGFLEKNSYGFDGFLFSLLGDHCVKFQGEVVEHLQYVFGENSWSMFLKFRFDGIFYHPPFKKFLKKMRFKEGGRGSWSFDHFVSISTHLNYQVSALVKYKVYPSCPNALEFLWKFIFDYNYLLGRDTFQTFSFLKLFLEFGNDESFYFYLPSKDVSECTFLEGV</sequence>
<dbReference type="Proteomes" id="UP001060085">
    <property type="component" value="Linkage Group LG06"/>
</dbReference>
<organism evidence="1 2">
    <name type="scientific">Catharanthus roseus</name>
    <name type="common">Madagascar periwinkle</name>
    <name type="synonym">Vinca rosea</name>
    <dbReference type="NCBI Taxonomy" id="4058"/>
    <lineage>
        <taxon>Eukaryota</taxon>
        <taxon>Viridiplantae</taxon>
        <taxon>Streptophyta</taxon>
        <taxon>Embryophyta</taxon>
        <taxon>Tracheophyta</taxon>
        <taxon>Spermatophyta</taxon>
        <taxon>Magnoliopsida</taxon>
        <taxon>eudicotyledons</taxon>
        <taxon>Gunneridae</taxon>
        <taxon>Pentapetalae</taxon>
        <taxon>asterids</taxon>
        <taxon>lamiids</taxon>
        <taxon>Gentianales</taxon>
        <taxon>Apocynaceae</taxon>
        <taxon>Rauvolfioideae</taxon>
        <taxon>Vinceae</taxon>
        <taxon>Catharanthinae</taxon>
        <taxon>Catharanthus</taxon>
    </lineage>
</organism>
<comment type="caution">
    <text evidence="1">The sequence shown here is derived from an EMBL/GenBank/DDBJ whole genome shotgun (WGS) entry which is preliminary data.</text>
</comment>
<name>A0ACC0ABV8_CATRO</name>
<accession>A0ACC0ABV8</accession>
<protein>
    <submittedName>
        <fullName evidence="1">Uncharacterized protein</fullName>
    </submittedName>
</protein>
<gene>
    <name evidence="1" type="ORF">M9H77_25779</name>
</gene>
<evidence type="ECO:0000313" key="2">
    <source>
        <dbReference type="Proteomes" id="UP001060085"/>
    </source>
</evidence>